<evidence type="ECO:0000313" key="3">
    <source>
        <dbReference type="EMBL" id="PJI18865.1"/>
    </source>
</evidence>
<accession>A0AAJ3VCM1</accession>
<dbReference type="Proteomes" id="UP000229102">
    <property type="component" value="Unassembled WGS sequence"/>
</dbReference>
<comment type="caution">
    <text evidence="3">The sequence shown here is derived from an EMBL/GenBank/DDBJ whole genome shotgun (WGS) entry which is preliminary data.</text>
</comment>
<gene>
    <name evidence="3" type="ORF">CTM53_09620</name>
</gene>
<keyword evidence="1" id="KW-0732">Signal</keyword>
<protein>
    <submittedName>
        <fullName evidence="3">Signal protein</fullName>
    </submittedName>
</protein>
<feature type="chain" id="PRO_5042582951" evidence="1">
    <location>
        <begin position="23"/>
        <end position="690"/>
    </location>
</feature>
<evidence type="ECO:0000313" key="4">
    <source>
        <dbReference type="Proteomes" id="UP000229102"/>
    </source>
</evidence>
<dbReference type="AlphaFoldDB" id="A0AAJ3VCM1"/>
<sequence>MRKGVIIFVSSVIFIYCQSVSAQNVVDSLGADSLIRQLPEVMIKGEHPLAVVHGSAITYDLPRIIEKKGVDNVFDAIKELPGITEKDGKYQLANRSVTIALNGKVMSLTSDQITQLLRSMPASRLERADVMYSAPAKSQIRGALINIQLKNGAQSEVPLQGEFNVAYNQTHHAMFGERASFLYHTGRFTMDAMYLHSHGRIFKITDEDSRHSLNNGTIHEIKDKQTQFVKQFGHDYRISTEYEFAKNHNLSLSYLANYSNRDIYGNYTGDIVGRTLSTRRTWLHNIKLDYQTPFGLKAGIETTYYHDPEKQDLQSVTPTGNLNFLVDNDQRVNVWRYYLSQEHQLKYKWNLNYGVWYKQSLNHSLQFYQNLSVINYIRQREDIANTYIGVGKNWNNKFILDASLAAEYYHSPKWHQWNIYPTLNLTYVHNPSNIWILSFSTDRTYPEYWTMNNFTVYSNGGYDEITGNPYLKPAKSYQTNIVWVLKNKYHFVAGFNYVDDYFIQTPYQRPNRLVTTFKYVNLNYQHQAFLQAVIPHKFGSWLDSRLTLTGLWMHEKCDDFYDLPFNRAILYGMAQVSNVITLNTKPNLSLTVDGMIRSKAHQAIYDLPGSGNLDIGLRWQFWKKQAILHIFCNDLFKTSSVNPRIDFKGQYMKMNFSCYREFGVSLTVKFGGYKAKAKNSEVINTSRFRK</sequence>
<dbReference type="SUPFAM" id="SSF56935">
    <property type="entry name" value="Porins"/>
    <property type="match status" value="1"/>
</dbReference>
<feature type="signal peptide" evidence="1">
    <location>
        <begin position="1"/>
        <end position="22"/>
    </location>
</feature>
<dbReference type="Pfam" id="PF14905">
    <property type="entry name" value="OMP_b-brl_3"/>
    <property type="match status" value="1"/>
</dbReference>
<name>A0AAJ3VCM1_PREIN</name>
<feature type="domain" description="Outer membrane protein beta-barrel" evidence="2">
    <location>
        <begin position="239"/>
        <end position="666"/>
    </location>
</feature>
<proteinExistence type="predicted"/>
<organism evidence="3 4">
    <name type="scientific">Prevotella intermedia</name>
    <dbReference type="NCBI Taxonomy" id="28131"/>
    <lineage>
        <taxon>Bacteria</taxon>
        <taxon>Pseudomonadati</taxon>
        <taxon>Bacteroidota</taxon>
        <taxon>Bacteroidia</taxon>
        <taxon>Bacteroidales</taxon>
        <taxon>Prevotellaceae</taxon>
        <taxon>Prevotella</taxon>
    </lineage>
</organism>
<evidence type="ECO:0000256" key="1">
    <source>
        <dbReference type="SAM" id="SignalP"/>
    </source>
</evidence>
<dbReference type="InterPro" id="IPR041700">
    <property type="entry name" value="OMP_b-brl_3"/>
</dbReference>
<reference evidence="3 4" key="1">
    <citation type="submission" date="2017-11" db="EMBL/GenBank/DDBJ databases">
        <title>Genome sequencing of Prevotella intermedia KCOM 2698.</title>
        <authorList>
            <person name="Kook J.-K."/>
            <person name="Park S.-N."/>
            <person name="Lim Y.K."/>
        </authorList>
    </citation>
    <scope>NUCLEOTIDE SEQUENCE [LARGE SCALE GENOMIC DNA]</scope>
    <source>
        <strain evidence="3 4">KCOM 2698</strain>
    </source>
</reference>
<dbReference type="EMBL" id="PENF01000002">
    <property type="protein sequence ID" value="PJI18865.1"/>
    <property type="molecule type" value="Genomic_DNA"/>
</dbReference>
<evidence type="ECO:0000259" key="2">
    <source>
        <dbReference type="Pfam" id="PF14905"/>
    </source>
</evidence>